<protein>
    <submittedName>
        <fullName evidence="8 9">Organic cation transporter-like protein</fullName>
    </submittedName>
</protein>
<dbReference type="GeneID" id="103516129"/>
<name>A0A1S3DCR1_DIACI</name>
<evidence type="ECO:0000259" key="6">
    <source>
        <dbReference type="PROSITE" id="PS50850"/>
    </source>
</evidence>
<dbReference type="Pfam" id="PF00083">
    <property type="entry name" value="Sugar_tr"/>
    <property type="match status" value="1"/>
</dbReference>
<feature type="transmembrane region" description="Helical" evidence="5">
    <location>
        <begin position="458"/>
        <end position="481"/>
    </location>
</feature>
<dbReference type="PROSITE" id="PS00216">
    <property type="entry name" value="SUGAR_TRANSPORT_1"/>
    <property type="match status" value="1"/>
</dbReference>
<evidence type="ECO:0000313" key="8">
    <source>
        <dbReference type="RefSeq" id="XP_017302420.1"/>
    </source>
</evidence>
<evidence type="ECO:0000256" key="4">
    <source>
        <dbReference type="ARBA" id="ARBA00023136"/>
    </source>
</evidence>
<evidence type="ECO:0000256" key="1">
    <source>
        <dbReference type="ARBA" id="ARBA00004141"/>
    </source>
</evidence>
<feature type="transmembrane region" description="Helical" evidence="5">
    <location>
        <begin position="423"/>
        <end position="446"/>
    </location>
</feature>
<dbReference type="SUPFAM" id="SSF103473">
    <property type="entry name" value="MFS general substrate transporter"/>
    <property type="match status" value="1"/>
</dbReference>
<proteinExistence type="predicted"/>
<dbReference type="STRING" id="121845.A0A1S3DCR1"/>
<feature type="transmembrane region" description="Helical" evidence="5">
    <location>
        <begin position="135"/>
        <end position="157"/>
    </location>
</feature>
<evidence type="ECO:0000313" key="10">
    <source>
        <dbReference type="RefSeq" id="XP_026684419.1"/>
    </source>
</evidence>
<reference evidence="8 9" key="1">
    <citation type="submission" date="2025-04" db="UniProtKB">
        <authorList>
            <consortium name="RefSeq"/>
        </authorList>
    </citation>
    <scope>IDENTIFICATION</scope>
</reference>
<dbReference type="AlphaFoldDB" id="A0A1S3DCR1"/>
<dbReference type="GO" id="GO:0016020">
    <property type="term" value="C:membrane"/>
    <property type="evidence" value="ECO:0007669"/>
    <property type="project" value="UniProtKB-SubCell"/>
</dbReference>
<feature type="transmembrane region" description="Helical" evidence="5">
    <location>
        <begin position="370"/>
        <end position="392"/>
    </location>
</feature>
<dbReference type="RefSeq" id="XP_026684421.1">
    <property type="nucleotide sequence ID" value="XM_026828620.1"/>
</dbReference>
<feature type="transmembrane region" description="Helical" evidence="5">
    <location>
        <begin position="399"/>
        <end position="417"/>
    </location>
</feature>
<sequence>MDLDTIFLKVGDFGRYQWIHNYLLCGLAAMYAAPYCLSYVFTSLDLSYRCYIPECESPDGPFYASWLSDAIPFDPVKGLSKCERYQYVNVTDTCTANSFQDDIVEKCTQWIYKYPEEKNILVEFDLHCNENKWKLTAVGTLSIVARILGMPLTAFVSDRFGRRYVIIFGTILSCLFGTLRALSPNYETFLAFELLDAFFAAGFYHCAVVLGVELISPSKRIWATIIINCAYTVGDIFLGTVGYYFRYWRHFLLVIYLPGAFFISYFWIFPESIRWLVSMQRYDEAAKIIEKMARWNNVKLDFDIKEALSMSKSAEEKSKEPQLSYVQSIMEAARSWTLMFRLAICSFCWMTCSFVWYGVTQQATLIEGDIYVNFIISSLMQYPGYFLCILLAGFGRKKPLAACFFLCALASLSSYVIPPDSAALRVSLVMASKLIISSSFLILILLSAEMFPTELRHSMVAAANMVGMIGQSFAPQIPLLVTYYGQYFPMLVFALINVIAAFLCLLLPETSKSKLTDTIKEAKELQ</sequence>
<dbReference type="Gene3D" id="1.20.1250.20">
    <property type="entry name" value="MFS general substrate transporter like domains"/>
    <property type="match status" value="1"/>
</dbReference>
<feature type="transmembrane region" description="Helical" evidence="5">
    <location>
        <begin position="338"/>
        <end position="358"/>
    </location>
</feature>
<feature type="transmembrane region" description="Helical" evidence="5">
    <location>
        <begin position="164"/>
        <end position="182"/>
    </location>
</feature>
<dbReference type="InterPro" id="IPR005829">
    <property type="entry name" value="Sugar_transporter_CS"/>
</dbReference>
<feature type="domain" description="Major facilitator superfamily (MFS) profile" evidence="6">
    <location>
        <begin position="86"/>
        <end position="512"/>
    </location>
</feature>
<dbReference type="RefSeq" id="XP_026684422.1">
    <property type="nucleotide sequence ID" value="XM_026828621.1"/>
</dbReference>
<dbReference type="RefSeq" id="XP_026684419.1">
    <property type="nucleotide sequence ID" value="XM_026828618.1"/>
</dbReference>
<feature type="transmembrane region" description="Helical" evidence="5">
    <location>
        <begin position="487"/>
        <end position="507"/>
    </location>
</feature>
<dbReference type="KEGG" id="dci:103516129"/>
<evidence type="ECO:0000256" key="5">
    <source>
        <dbReference type="SAM" id="Phobius"/>
    </source>
</evidence>
<evidence type="ECO:0000313" key="13">
    <source>
        <dbReference type="RefSeq" id="XP_026684422.1"/>
    </source>
</evidence>
<feature type="transmembrane region" description="Helical" evidence="5">
    <location>
        <begin position="194"/>
        <end position="215"/>
    </location>
</feature>
<dbReference type="RefSeq" id="XP_026684418.1">
    <property type="nucleotide sequence ID" value="XM_026828617.1"/>
</dbReference>
<feature type="transmembrane region" description="Helical" evidence="5">
    <location>
        <begin position="222"/>
        <end position="245"/>
    </location>
</feature>
<dbReference type="PANTHER" id="PTHR24064">
    <property type="entry name" value="SOLUTE CARRIER FAMILY 22 MEMBER"/>
    <property type="match status" value="1"/>
</dbReference>
<feature type="transmembrane region" description="Helical" evidence="5">
    <location>
        <begin position="251"/>
        <end position="269"/>
    </location>
</feature>
<evidence type="ECO:0000313" key="9">
    <source>
        <dbReference type="RefSeq" id="XP_026684418.1"/>
    </source>
</evidence>
<accession>A0A1S3DCR1</accession>
<feature type="transmembrane region" description="Helical" evidence="5">
    <location>
        <begin position="21"/>
        <end position="41"/>
    </location>
</feature>
<dbReference type="InterPro" id="IPR020846">
    <property type="entry name" value="MFS_dom"/>
</dbReference>
<dbReference type="InterPro" id="IPR005828">
    <property type="entry name" value="MFS_sugar_transport-like"/>
</dbReference>
<dbReference type="InterPro" id="IPR036259">
    <property type="entry name" value="MFS_trans_sf"/>
</dbReference>
<evidence type="ECO:0000256" key="3">
    <source>
        <dbReference type="ARBA" id="ARBA00022989"/>
    </source>
</evidence>
<comment type="subcellular location">
    <subcellularLocation>
        <location evidence="1">Membrane</location>
        <topology evidence="1">Multi-pass membrane protein</topology>
    </subcellularLocation>
</comment>
<dbReference type="PROSITE" id="PS50850">
    <property type="entry name" value="MFS"/>
    <property type="match status" value="1"/>
</dbReference>
<evidence type="ECO:0000313" key="12">
    <source>
        <dbReference type="RefSeq" id="XP_026684421.1"/>
    </source>
</evidence>
<dbReference type="OMA" id="WQCTLLL"/>
<evidence type="ECO:0000313" key="7">
    <source>
        <dbReference type="Proteomes" id="UP000079169"/>
    </source>
</evidence>
<dbReference type="RefSeq" id="XP_026684420.1">
    <property type="nucleotide sequence ID" value="XM_026828619.1"/>
</dbReference>
<keyword evidence="4 5" id="KW-0472">Membrane</keyword>
<evidence type="ECO:0000313" key="11">
    <source>
        <dbReference type="RefSeq" id="XP_026684420.1"/>
    </source>
</evidence>
<keyword evidence="2 5" id="KW-0812">Transmembrane</keyword>
<keyword evidence="7" id="KW-1185">Reference proteome</keyword>
<dbReference type="RefSeq" id="XP_017302420.1">
    <property type="nucleotide sequence ID" value="XM_017446931.2"/>
</dbReference>
<evidence type="ECO:0000256" key="2">
    <source>
        <dbReference type="ARBA" id="ARBA00022692"/>
    </source>
</evidence>
<dbReference type="GO" id="GO:0022857">
    <property type="term" value="F:transmembrane transporter activity"/>
    <property type="evidence" value="ECO:0007669"/>
    <property type="project" value="InterPro"/>
</dbReference>
<organism evidence="7 13">
    <name type="scientific">Diaphorina citri</name>
    <name type="common">Asian citrus psyllid</name>
    <dbReference type="NCBI Taxonomy" id="121845"/>
    <lineage>
        <taxon>Eukaryota</taxon>
        <taxon>Metazoa</taxon>
        <taxon>Ecdysozoa</taxon>
        <taxon>Arthropoda</taxon>
        <taxon>Hexapoda</taxon>
        <taxon>Insecta</taxon>
        <taxon>Pterygota</taxon>
        <taxon>Neoptera</taxon>
        <taxon>Paraneoptera</taxon>
        <taxon>Hemiptera</taxon>
        <taxon>Sternorrhyncha</taxon>
        <taxon>Psylloidea</taxon>
        <taxon>Psyllidae</taxon>
        <taxon>Diaphorininae</taxon>
        <taxon>Diaphorina</taxon>
    </lineage>
</organism>
<dbReference type="PaxDb" id="121845-A0A1S3DCR1"/>
<dbReference type="Proteomes" id="UP000079169">
    <property type="component" value="Unplaced"/>
</dbReference>
<keyword evidence="3 5" id="KW-1133">Transmembrane helix</keyword>
<gene>
    <name evidence="8 9 10 11 12 13" type="primary">LOC103516129</name>
</gene>